<evidence type="ECO:0000259" key="2">
    <source>
        <dbReference type="Pfam" id="PF09995"/>
    </source>
</evidence>
<evidence type="ECO:0000256" key="1">
    <source>
        <dbReference type="SAM" id="MobiDB-lite"/>
    </source>
</evidence>
<evidence type="ECO:0000313" key="4">
    <source>
        <dbReference type="Proteomes" id="UP000291933"/>
    </source>
</evidence>
<gene>
    <name evidence="3" type="ORF">ET996_04590</name>
</gene>
<sequence length="289" mass="31029">MGKVQQTFGETLRSKVAGPDAAERGQTIWGKPGERWFTPDDPIWRVHEDASMFVGGITALLLQSLHPAAMAGVAGHSGYRSDPWGRLARTADYIAYTTYATFEDAEAVIAKVRGVHDRVQGKDHAGRPYRASDPHLLTWVHVAEIDSFLTAYQAYGAGRLTPAEADTYVAQAGRAASLLGVPEPPTTLADLRATIDAYRPELEVTEPARDAARFLIVEPPLPLVARPGYATLVAGAIAILPDWARTMLDVPFDRVATIAGRPLGRFGAAAVRWGLAGVQDGRRSAPPAG</sequence>
<evidence type="ECO:0000313" key="3">
    <source>
        <dbReference type="EMBL" id="TBT95765.1"/>
    </source>
</evidence>
<dbReference type="GO" id="GO:0016491">
    <property type="term" value="F:oxidoreductase activity"/>
    <property type="evidence" value="ECO:0007669"/>
    <property type="project" value="InterPro"/>
</dbReference>
<dbReference type="EMBL" id="SDMR01000003">
    <property type="protein sequence ID" value="TBT95765.1"/>
    <property type="molecule type" value="Genomic_DNA"/>
</dbReference>
<dbReference type="InterPro" id="IPR018713">
    <property type="entry name" value="MPAB/Lcp_cat_dom"/>
</dbReference>
<accession>A0A4Q9KNB2</accession>
<dbReference type="Proteomes" id="UP000291933">
    <property type="component" value="Unassembled WGS sequence"/>
</dbReference>
<dbReference type="PANTHER" id="PTHR36151:SF3">
    <property type="entry name" value="ER-BOUND OXYGENASE MPAB_MPAB'_RUBBER OXYGENASE CATALYTIC DOMAIN-CONTAINING PROTEIN"/>
    <property type="match status" value="1"/>
</dbReference>
<comment type="caution">
    <text evidence="3">The sequence shown here is derived from an EMBL/GenBank/DDBJ whole genome shotgun (WGS) entry which is preliminary data.</text>
</comment>
<feature type="domain" description="ER-bound oxygenase mpaB/mpaB'/Rubber oxygenase catalytic" evidence="2">
    <location>
        <begin position="44"/>
        <end position="266"/>
    </location>
</feature>
<dbReference type="Pfam" id="PF09995">
    <property type="entry name" value="MPAB_Lcp_cat"/>
    <property type="match status" value="1"/>
</dbReference>
<reference evidence="3 4" key="1">
    <citation type="submission" date="2019-01" db="EMBL/GenBank/DDBJ databases">
        <title>Lactibacter flavus gen. nov., sp. nov., a novel bacterium of the family Propionibacteriaceae isolated from raw milk and dairy products.</title>
        <authorList>
            <person name="Huptas C."/>
            <person name="Wenning M."/>
            <person name="Breitenwieser F."/>
            <person name="Doll E."/>
            <person name="Von Neubeck M."/>
            <person name="Busse H.-J."/>
            <person name="Scherer S."/>
        </authorList>
    </citation>
    <scope>NUCLEOTIDE SEQUENCE [LARGE SCALE GENOMIC DNA]</scope>
    <source>
        <strain evidence="3 4">DSM 22130</strain>
    </source>
</reference>
<dbReference type="PANTHER" id="PTHR36151">
    <property type="entry name" value="BLR2777 PROTEIN"/>
    <property type="match status" value="1"/>
</dbReference>
<dbReference type="OrthoDB" id="108890at2"/>
<proteinExistence type="predicted"/>
<keyword evidence="4" id="KW-1185">Reference proteome</keyword>
<feature type="region of interest" description="Disordered" evidence="1">
    <location>
        <begin position="12"/>
        <end position="32"/>
    </location>
</feature>
<organism evidence="3 4">
    <name type="scientific">Propioniciclava tarda</name>
    <dbReference type="NCBI Taxonomy" id="433330"/>
    <lineage>
        <taxon>Bacteria</taxon>
        <taxon>Bacillati</taxon>
        <taxon>Actinomycetota</taxon>
        <taxon>Actinomycetes</taxon>
        <taxon>Propionibacteriales</taxon>
        <taxon>Propionibacteriaceae</taxon>
        <taxon>Propioniciclava</taxon>
    </lineage>
</organism>
<name>A0A4Q9KNB2_PROTD</name>
<protein>
    <submittedName>
        <fullName evidence="3">DUF2236 domain-containing protein</fullName>
    </submittedName>
</protein>
<dbReference type="AlphaFoldDB" id="A0A4Q9KNB2"/>